<accession>A0AAD3CML3</accession>
<reference evidence="1 2" key="1">
    <citation type="journal article" date="2021" name="Sci. Rep.">
        <title>The genome of the diatom Chaetoceros tenuissimus carries an ancient integrated fragment of an extant virus.</title>
        <authorList>
            <person name="Hongo Y."/>
            <person name="Kimura K."/>
            <person name="Takaki Y."/>
            <person name="Yoshida Y."/>
            <person name="Baba S."/>
            <person name="Kobayashi G."/>
            <person name="Nagasaki K."/>
            <person name="Hano T."/>
            <person name="Tomaru Y."/>
        </authorList>
    </citation>
    <scope>NUCLEOTIDE SEQUENCE [LARGE SCALE GENOMIC DNA]</scope>
    <source>
        <strain evidence="1 2">NIES-3715</strain>
    </source>
</reference>
<protein>
    <submittedName>
        <fullName evidence="1">Uncharacterized protein</fullName>
    </submittedName>
</protein>
<sequence length="347" mass="39045">MSSNKRSQTLTTQEAAPAYLTRSIRRRLQQDEQSSLPIPDQLVRHCLSFVGGGSYYFVASGSRQLKRCVEMEFPNDRNTSAESIVASKETFVQVMNIFYAGNISVVREEEREEAERVVPLVQDAIFDTDNVDMYEQVYIGLFLKEAEKDEEESFLTSVWPAYDAPDQDEDTDSVKIVSCITSACDVEMIEYLRGKGVEFNASSIHFALKGGRMDTVRHLLDIVPSDFEGMDILDLVKIAGSACKSEGYEGLRVLKEKGWLRGPLQTMAFGFLFEWELPIEVLQILLDGELFLGNVIFSAIIFSIELGRLDLLQHLISYIDINMTEEYLANALENGDEGIANLLARLA</sequence>
<dbReference type="Proteomes" id="UP001054902">
    <property type="component" value="Unassembled WGS sequence"/>
</dbReference>
<dbReference type="EMBL" id="BLLK01000027">
    <property type="protein sequence ID" value="GFH48478.1"/>
    <property type="molecule type" value="Genomic_DNA"/>
</dbReference>
<dbReference type="SUPFAM" id="SSF48403">
    <property type="entry name" value="Ankyrin repeat"/>
    <property type="match status" value="1"/>
</dbReference>
<evidence type="ECO:0000313" key="1">
    <source>
        <dbReference type="EMBL" id="GFH48478.1"/>
    </source>
</evidence>
<evidence type="ECO:0000313" key="2">
    <source>
        <dbReference type="Proteomes" id="UP001054902"/>
    </source>
</evidence>
<comment type="caution">
    <text evidence="1">The sequence shown here is derived from an EMBL/GenBank/DDBJ whole genome shotgun (WGS) entry which is preliminary data.</text>
</comment>
<dbReference type="AlphaFoldDB" id="A0AAD3CML3"/>
<name>A0AAD3CML3_9STRA</name>
<gene>
    <name evidence="1" type="ORF">CTEN210_04954</name>
</gene>
<organism evidence="1 2">
    <name type="scientific">Chaetoceros tenuissimus</name>
    <dbReference type="NCBI Taxonomy" id="426638"/>
    <lineage>
        <taxon>Eukaryota</taxon>
        <taxon>Sar</taxon>
        <taxon>Stramenopiles</taxon>
        <taxon>Ochrophyta</taxon>
        <taxon>Bacillariophyta</taxon>
        <taxon>Coscinodiscophyceae</taxon>
        <taxon>Chaetocerotophycidae</taxon>
        <taxon>Chaetocerotales</taxon>
        <taxon>Chaetocerotaceae</taxon>
        <taxon>Chaetoceros</taxon>
    </lineage>
</organism>
<proteinExistence type="predicted"/>
<dbReference type="InterPro" id="IPR036770">
    <property type="entry name" value="Ankyrin_rpt-contain_sf"/>
</dbReference>
<keyword evidence="2" id="KW-1185">Reference proteome</keyword>